<dbReference type="GeneID" id="91105112"/>
<dbReference type="Proteomes" id="UP001358614">
    <property type="component" value="Chromosome 1"/>
</dbReference>
<gene>
    <name evidence="2" type="ORF">V865_006311</name>
</gene>
<dbReference type="KEGG" id="ker:91105112"/>
<evidence type="ECO:0000313" key="2">
    <source>
        <dbReference type="EMBL" id="WWD08200.1"/>
    </source>
</evidence>
<protein>
    <submittedName>
        <fullName evidence="2">Uncharacterized protein</fullName>
    </submittedName>
</protein>
<feature type="compositionally biased region" description="Polar residues" evidence="1">
    <location>
        <begin position="17"/>
        <end position="30"/>
    </location>
</feature>
<sequence>MSQTSSHAQGAAPRENFSWNRDWSDNNGVSDSPHVSPRSKPTETSTTDPKDASIASESADIPRICIQDSGSEAPSGSMTTKL</sequence>
<feature type="compositionally biased region" description="Polar residues" evidence="1">
    <location>
        <begin position="68"/>
        <end position="82"/>
    </location>
</feature>
<proteinExistence type="predicted"/>
<keyword evidence="3" id="KW-1185">Reference proteome</keyword>
<dbReference type="RefSeq" id="XP_066086167.1">
    <property type="nucleotide sequence ID" value="XM_066230070.1"/>
</dbReference>
<evidence type="ECO:0000256" key="1">
    <source>
        <dbReference type="SAM" id="MobiDB-lite"/>
    </source>
</evidence>
<organism evidence="2 3">
    <name type="scientific">Kwoniella europaea PYCC6329</name>
    <dbReference type="NCBI Taxonomy" id="1423913"/>
    <lineage>
        <taxon>Eukaryota</taxon>
        <taxon>Fungi</taxon>
        <taxon>Dikarya</taxon>
        <taxon>Basidiomycota</taxon>
        <taxon>Agaricomycotina</taxon>
        <taxon>Tremellomycetes</taxon>
        <taxon>Tremellales</taxon>
        <taxon>Cryptococcaceae</taxon>
        <taxon>Kwoniella</taxon>
    </lineage>
</organism>
<accession>A0AAX4KRK8</accession>
<dbReference type="EMBL" id="CP144089">
    <property type="protein sequence ID" value="WWD08200.1"/>
    <property type="molecule type" value="Genomic_DNA"/>
</dbReference>
<evidence type="ECO:0000313" key="3">
    <source>
        <dbReference type="Proteomes" id="UP001358614"/>
    </source>
</evidence>
<name>A0AAX4KRK8_9TREE</name>
<dbReference type="AlphaFoldDB" id="A0AAX4KRK8"/>
<feature type="region of interest" description="Disordered" evidence="1">
    <location>
        <begin position="1"/>
        <end position="82"/>
    </location>
</feature>
<reference evidence="2 3" key="1">
    <citation type="submission" date="2024-01" db="EMBL/GenBank/DDBJ databases">
        <title>Comparative genomics of Cryptococcus and Kwoniella reveals pathogenesis evolution and contrasting modes of karyotype evolution via chromosome fusion or intercentromeric recombination.</title>
        <authorList>
            <person name="Coelho M.A."/>
            <person name="David-Palma M."/>
            <person name="Shea T."/>
            <person name="Bowers K."/>
            <person name="McGinley-Smith S."/>
            <person name="Mohammad A.W."/>
            <person name="Gnirke A."/>
            <person name="Yurkov A.M."/>
            <person name="Nowrousian M."/>
            <person name="Sun S."/>
            <person name="Cuomo C.A."/>
            <person name="Heitman J."/>
        </authorList>
    </citation>
    <scope>NUCLEOTIDE SEQUENCE [LARGE SCALE GENOMIC DNA]</scope>
    <source>
        <strain evidence="2 3">PYCC6329</strain>
    </source>
</reference>